<name>B4KUT0_DROMO</name>
<feature type="region of interest" description="Disordered" evidence="1">
    <location>
        <begin position="122"/>
        <end position="145"/>
    </location>
</feature>
<dbReference type="OrthoDB" id="7883466at2759"/>
<accession>B4KUT0</accession>
<dbReference type="Proteomes" id="UP000009192">
    <property type="component" value="Unassembled WGS sequence"/>
</dbReference>
<dbReference type="KEGG" id="dmo:Dmoj_GI13723"/>
<feature type="region of interest" description="Disordered" evidence="1">
    <location>
        <begin position="166"/>
        <end position="188"/>
    </location>
</feature>
<dbReference type="EMBL" id="CH933809">
    <property type="protein sequence ID" value="EDW19336.1"/>
    <property type="molecule type" value="Genomic_DNA"/>
</dbReference>
<dbReference type="OMA" id="HYFARSH"/>
<evidence type="ECO:0000313" key="2">
    <source>
        <dbReference type="EMBL" id="EDW19336.1"/>
    </source>
</evidence>
<gene>
    <name evidence="2" type="primary">Dmoj\GI13723</name>
    <name evidence="2" type="ORF">Dmoj_GI13723</name>
</gene>
<dbReference type="HOGENOM" id="CLU_1442496_0_0_1"/>
<proteinExistence type="predicted"/>
<dbReference type="InParanoid" id="B4KUT0"/>
<sequence length="188" mass="20712">MSNQPLNTIIKQLVQCLKKINEPVSVDHLVHYSNMSVTDPKAFKEKIQMLLGIATRLGLVEEHNHHYFARSHAEDILPVLNRKRQPKKDMHLDAVRCTCPVDCDGSCAIAADDGSWLSIASGRNNGSSGHPAPSHESLVSHLSSEEVLEDIESSRHLFLDDSCCVSTSSEEQNGSNLGTKQKKSNVTK</sequence>
<feature type="compositionally biased region" description="Polar residues" evidence="1">
    <location>
        <begin position="166"/>
        <end position="179"/>
    </location>
</feature>
<evidence type="ECO:0000313" key="3">
    <source>
        <dbReference type="Proteomes" id="UP000009192"/>
    </source>
</evidence>
<dbReference type="AlphaFoldDB" id="B4KUT0"/>
<organism evidence="2 3">
    <name type="scientific">Drosophila mojavensis</name>
    <name type="common">Fruit fly</name>
    <dbReference type="NCBI Taxonomy" id="7230"/>
    <lineage>
        <taxon>Eukaryota</taxon>
        <taxon>Metazoa</taxon>
        <taxon>Ecdysozoa</taxon>
        <taxon>Arthropoda</taxon>
        <taxon>Hexapoda</taxon>
        <taxon>Insecta</taxon>
        <taxon>Pterygota</taxon>
        <taxon>Neoptera</taxon>
        <taxon>Endopterygota</taxon>
        <taxon>Diptera</taxon>
        <taxon>Brachycera</taxon>
        <taxon>Muscomorpha</taxon>
        <taxon>Ephydroidea</taxon>
        <taxon>Drosophilidae</taxon>
        <taxon>Drosophila</taxon>
    </lineage>
</organism>
<keyword evidence="3" id="KW-1185">Reference proteome</keyword>
<reference evidence="2 3" key="1">
    <citation type="journal article" date="2007" name="Nature">
        <title>Evolution of genes and genomes on the Drosophila phylogeny.</title>
        <authorList>
            <consortium name="Drosophila 12 Genomes Consortium"/>
            <person name="Clark A.G."/>
            <person name="Eisen M.B."/>
            <person name="Smith D.R."/>
            <person name="Bergman C.M."/>
            <person name="Oliver B."/>
            <person name="Markow T.A."/>
            <person name="Kaufman T.C."/>
            <person name="Kellis M."/>
            <person name="Gelbart W."/>
            <person name="Iyer V.N."/>
            <person name="Pollard D.A."/>
            <person name="Sackton T.B."/>
            <person name="Larracuente A.M."/>
            <person name="Singh N.D."/>
            <person name="Abad J.P."/>
            <person name="Abt D.N."/>
            <person name="Adryan B."/>
            <person name="Aguade M."/>
            <person name="Akashi H."/>
            <person name="Anderson W.W."/>
            <person name="Aquadro C.F."/>
            <person name="Ardell D.H."/>
            <person name="Arguello R."/>
            <person name="Artieri C.G."/>
            <person name="Barbash D.A."/>
            <person name="Barker D."/>
            <person name="Barsanti P."/>
            <person name="Batterham P."/>
            <person name="Batzoglou S."/>
            <person name="Begun D."/>
            <person name="Bhutkar A."/>
            <person name="Blanco E."/>
            <person name="Bosak S.A."/>
            <person name="Bradley R.K."/>
            <person name="Brand A.D."/>
            <person name="Brent M.R."/>
            <person name="Brooks A.N."/>
            <person name="Brown R.H."/>
            <person name="Butlin R.K."/>
            <person name="Caggese C."/>
            <person name="Calvi B.R."/>
            <person name="Bernardo de Carvalho A."/>
            <person name="Caspi A."/>
            <person name="Castrezana S."/>
            <person name="Celniker S.E."/>
            <person name="Chang J.L."/>
            <person name="Chapple C."/>
            <person name="Chatterji S."/>
            <person name="Chinwalla A."/>
            <person name="Civetta A."/>
            <person name="Clifton S.W."/>
            <person name="Comeron J.M."/>
            <person name="Costello J.C."/>
            <person name="Coyne J.A."/>
            <person name="Daub J."/>
            <person name="David R.G."/>
            <person name="Delcher A.L."/>
            <person name="Delehaunty K."/>
            <person name="Do C.B."/>
            <person name="Ebling H."/>
            <person name="Edwards K."/>
            <person name="Eickbush T."/>
            <person name="Evans J.D."/>
            <person name="Filipski A."/>
            <person name="Findeiss S."/>
            <person name="Freyhult E."/>
            <person name="Fulton L."/>
            <person name="Fulton R."/>
            <person name="Garcia A.C."/>
            <person name="Gardiner A."/>
            <person name="Garfield D.A."/>
            <person name="Garvin B.E."/>
            <person name="Gibson G."/>
            <person name="Gilbert D."/>
            <person name="Gnerre S."/>
            <person name="Godfrey J."/>
            <person name="Good R."/>
            <person name="Gotea V."/>
            <person name="Gravely B."/>
            <person name="Greenberg A.J."/>
            <person name="Griffiths-Jones S."/>
            <person name="Gross S."/>
            <person name="Guigo R."/>
            <person name="Gustafson E.A."/>
            <person name="Haerty W."/>
            <person name="Hahn M.W."/>
            <person name="Halligan D.L."/>
            <person name="Halpern A.L."/>
            <person name="Halter G.M."/>
            <person name="Han M.V."/>
            <person name="Heger A."/>
            <person name="Hillier L."/>
            <person name="Hinrichs A.S."/>
            <person name="Holmes I."/>
            <person name="Hoskins R.A."/>
            <person name="Hubisz M.J."/>
            <person name="Hultmark D."/>
            <person name="Huntley M.A."/>
            <person name="Jaffe D.B."/>
            <person name="Jagadeeshan S."/>
            <person name="Jeck W.R."/>
            <person name="Johnson J."/>
            <person name="Jones C.D."/>
            <person name="Jordan W.C."/>
            <person name="Karpen G.H."/>
            <person name="Kataoka E."/>
            <person name="Keightley P.D."/>
            <person name="Kheradpour P."/>
            <person name="Kirkness E.F."/>
            <person name="Koerich L.B."/>
            <person name="Kristiansen K."/>
            <person name="Kudrna D."/>
            <person name="Kulathinal R.J."/>
            <person name="Kumar S."/>
            <person name="Kwok R."/>
            <person name="Lander E."/>
            <person name="Langley C.H."/>
            <person name="Lapoint R."/>
            <person name="Lazzaro B.P."/>
            <person name="Lee S.J."/>
            <person name="Levesque L."/>
            <person name="Li R."/>
            <person name="Lin C.F."/>
            <person name="Lin M.F."/>
            <person name="Lindblad-Toh K."/>
            <person name="Llopart A."/>
            <person name="Long M."/>
            <person name="Low L."/>
            <person name="Lozovsky E."/>
            <person name="Lu J."/>
            <person name="Luo M."/>
            <person name="Machado C.A."/>
            <person name="Makalowski W."/>
            <person name="Marzo M."/>
            <person name="Matsuda M."/>
            <person name="Matzkin L."/>
            <person name="McAllister B."/>
            <person name="McBride C.S."/>
            <person name="McKernan B."/>
            <person name="McKernan K."/>
            <person name="Mendez-Lago M."/>
            <person name="Minx P."/>
            <person name="Mollenhauer M.U."/>
            <person name="Montooth K."/>
            <person name="Mount S.M."/>
            <person name="Mu X."/>
            <person name="Myers E."/>
            <person name="Negre B."/>
            <person name="Newfeld S."/>
            <person name="Nielsen R."/>
            <person name="Noor M.A."/>
            <person name="O'Grady P."/>
            <person name="Pachter L."/>
            <person name="Papaceit M."/>
            <person name="Parisi M.J."/>
            <person name="Parisi M."/>
            <person name="Parts L."/>
            <person name="Pedersen J.S."/>
            <person name="Pesole G."/>
            <person name="Phillippy A.M."/>
            <person name="Ponting C.P."/>
            <person name="Pop M."/>
            <person name="Porcelli D."/>
            <person name="Powell J.R."/>
            <person name="Prohaska S."/>
            <person name="Pruitt K."/>
            <person name="Puig M."/>
            <person name="Quesneville H."/>
            <person name="Ram K.R."/>
            <person name="Rand D."/>
            <person name="Rasmussen M.D."/>
            <person name="Reed L.K."/>
            <person name="Reenan R."/>
            <person name="Reily A."/>
            <person name="Remington K.A."/>
            <person name="Rieger T.T."/>
            <person name="Ritchie M.G."/>
            <person name="Robin C."/>
            <person name="Rogers Y.H."/>
            <person name="Rohde C."/>
            <person name="Rozas J."/>
            <person name="Rubenfield M.J."/>
            <person name="Ruiz A."/>
            <person name="Russo S."/>
            <person name="Salzberg S.L."/>
            <person name="Sanchez-Gracia A."/>
            <person name="Saranga D.J."/>
            <person name="Sato H."/>
            <person name="Schaeffer S.W."/>
            <person name="Schatz M.C."/>
            <person name="Schlenke T."/>
            <person name="Schwartz R."/>
            <person name="Segarra C."/>
            <person name="Singh R.S."/>
            <person name="Sirot L."/>
            <person name="Sirota M."/>
            <person name="Sisneros N.B."/>
            <person name="Smith C.D."/>
            <person name="Smith T.F."/>
            <person name="Spieth J."/>
            <person name="Stage D.E."/>
            <person name="Stark A."/>
            <person name="Stephan W."/>
            <person name="Strausberg R.L."/>
            <person name="Strempel S."/>
            <person name="Sturgill D."/>
            <person name="Sutton G."/>
            <person name="Sutton G.G."/>
            <person name="Tao W."/>
            <person name="Teichmann S."/>
            <person name="Tobari Y.N."/>
            <person name="Tomimura Y."/>
            <person name="Tsolas J.M."/>
            <person name="Valente V.L."/>
            <person name="Venter E."/>
            <person name="Venter J.C."/>
            <person name="Vicario S."/>
            <person name="Vieira F.G."/>
            <person name="Vilella A.J."/>
            <person name="Villasante A."/>
            <person name="Walenz B."/>
            <person name="Wang J."/>
            <person name="Wasserman M."/>
            <person name="Watts T."/>
            <person name="Wilson D."/>
            <person name="Wilson R.K."/>
            <person name="Wing R.A."/>
            <person name="Wolfner M.F."/>
            <person name="Wong A."/>
            <person name="Wong G.K."/>
            <person name="Wu C.I."/>
            <person name="Wu G."/>
            <person name="Yamamoto D."/>
            <person name="Yang H.P."/>
            <person name="Yang S.P."/>
            <person name="Yorke J.A."/>
            <person name="Yoshida K."/>
            <person name="Zdobnov E."/>
            <person name="Zhang P."/>
            <person name="Zhang Y."/>
            <person name="Zimin A.V."/>
            <person name="Baldwin J."/>
            <person name="Abdouelleil A."/>
            <person name="Abdulkadir J."/>
            <person name="Abebe A."/>
            <person name="Abera B."/>
            <person name="Abreu J."/>
            <person name="Acer S.C."/>
            <person name="Aftuck L."/>
            <person name="Alexander A."/>
            <person name="An P."/>
            <person name="Anderson E."/>
            <person name="Anderson S."/>
            <person name="Arachi H."/>
            <person name="Azer M."/>
            <person name="Bachantsang P."/>
            <person name="Barry A."/>
            <person name="Bayul T."/>
            <person name="Berlin A."/>
            <person name="Bessette D."/>
            <person name="Bloom T."/>
            <person name="Blye J."/>
            <person name="Boguslavskiy L."/>
            <person name="Bonnet C."/>
            <person name="Boukhgalter B."/>
            <person name="Bourzgui I."/>
            <person name="Brown A."/>
            <person name="Cahill P."/>
            <person name="Channer S."/>
            <person name="Cheshatsang Y."/>
            <person name="Chuda L."/>
            <person name="Citroen M."/>
            <person name="Collymore A."/>
            <person name="Cooke P."/>
            <person name="Costello M."/>
            <person name="D'Aco K."/>
            <person name="Daza R."/>
            <person name="De Haan G."/>
            <person name="DeGray S."/>
            <person name="DeMaso C."/>
            <person name="Dhargay N."/>
            <person name="Dooley K."/>
            <person name="Dooley E."/>
            <person name="Doricent M."/>
            <person name="Dorje P."/>
            <person name="Dorjee K."/>
            <person name="Dupes A."/>
            <person name="Elong R."/>
            <person name="Falk J."/>
            <person name="Farina A."/>
            <person name="Faro S."/>
            <person name="Ferguson D."/>
            <person name="Fisher S."/>
            <person name="Foley C.D."/>
            <person name="Franke A."/>
            <person name="Friedrich D."/>
            <person name="Gadbois L."/>
            <person name="Gearin G."/>
            <person name="Gearin C.R."/>
            <person name="Giannoukos G."/>
            <person name="Goode T."/>
            <person name="Graham J."/>
            <person name="Grandbois E."/>
            <person name="Grewal S."/>
            <person name="Gyaltsen K."/>
            <person name="Hafez N."/>
            <person name="Hagos B."/>
            <person name="Hall J."/>
            <person name="Henson C."/>
            <person name="Hollinger A."/>
            <person name="Honan T."/>
            <person name="Huard M.D."/>
            <person name="Hughes L."/>
            <person name="Hurhula B."/>
            <person name="Husby M.E."/>
            <person name="Kamat A."/>
            <person name="Kanga B."/>
            <person name="Kashin S."/>
            <person name="Khazanovich D."/>
            <person name="Kisner P."/>
            <person name="Lance K."/>
            <person name="Lara M."/>
            <person name="Lee W."/>
            <person name="Lennon N."/>
            <person name="Letendre F."/>
            <person name="LeVine R."/>
            <person name="Lipovsky A."/>
            <person name="Liu X."/>
            <person name="Liu J."/>
            <person name="Liu S."/>
            <person name="Lokyitsang T."/>
            <person name="Lokyitsang Y."/>
            <person name="Lubonja R."/>
            <person name="Lui A."/>
            <person name="MacDonald P."/>
            <person name="Magnisalis V."/>
            <person name="Maru K."/>
            <person name="Matthews C."/>
            <person name="McCusker W."/>
            <person name="McDonough S."/>
            <person name="Mehta T."/>
            <person name="Meldrim J."/>
            <person name="Meneus L."/>
            <person name="Mihai O."/>
            <person name="Mihalev A."/>
            <person name="Mihova T."/>
            <person name="Mittelman R."/>
            <person name="Mlenga V."/>
            <person name="Montmayeur A."/>
            <person name="Mulrain L."/>
            <person name="Navidi A."/>
            <person name="Naylor J."/>
            <person name="Negash T."/>
            <person name="Nguyen T."/>
            <person name="Nguyen N."/>
            <person name="Nicol R."/>
            <person name="Norbu C."/>
            <person name="Norbu N."/>
            <person name="Novod N."/>
            <person name="O'Neill B."/>
            <person name="Osman S."/>
            <person name="Markiewicz E."/>
            <person name="Oyono O.L."/>
            <person name="Patti C."/>
            <person name="Phunkhang P."/>
            <person name="Pierre F."/>
            <person name="Priest M."/>
            <person name="Raghuraman S."/>
            <person name="Rege F."/>
            <person name="Reyes R."/>
            <person name="Rise C."/>
            <person name="Rogov P."/>
            <person name="Ross K."/>
            <person name="Ryan E."/>
            <person name="Settipalli S."/>
            <person name="Shea T."/>
            <person name="Sherpa N."/>
            <person name="Shi L."/>
            <person name="Shih D."/>
            <person name="Sparrow T."/>
            <person name="Spaulding J."/>
            <person name="Stalker J."/>
            <person name="Stange-Thomann N."/>
            <person name="Stavropoulos S."/>
            <person name="Stone C."/>
            <person name="Strader C."/>
            <person name="Tesfaye S."/>
            <person name="Thomson T."/>
            <person name="Thoulutsang Y."/>
            <person name="Thoulutsang D."/>
            <person name="Topham K."/>
            <person name="Topping I."/>
            <person name="Tsamla T."/>
            <person name="Vassiliev H."/>
            <person name="Vo A."/>
            <person name="Wangchuk T."/>
            <person name="Wangdi T."/>
            <person name="Weiand M."/>
            <person name="Wilkinson J."/>
            <person name="Wilson A."/>
            <person name="Yadav S."/>
            <person name="Young G."/>
            <person name="Yu Q."/>
            <person name="Zembek L."/>
            <person name="Zhong D."/>
            <person name="Zimmer A."/>
            <person name="Zwirko Z."/>
            <person name="Jaffe D.B."/>
            <person name="Alvarez P."/>
            <person name="Brockman W."/>
            <person name="Butler J."/>
            <person name="Chin C."/>
            <person name="Gnerre S."/>
            <person name="Grabherr M."/>
            <person name="Kleber M."/>
            <person name="Mauceli E."/>
            <person name="MacCallum I."/>
        </authorList>
    </citation>
    <scope>NUCLEOTIDE SEQUENCE [LARGE SCALE GENOMIC DNA]</scope>
    <source>
        <strain evidence="3">Tucson 15081-1352.22</strain>
    </source>
</reference>
<evidence type="ECO:0000256" key="1">
    <source>
        <dbReference type="SAM" id="MobiDB-lite"/>
    </source>
</evidence>
<protein>
    <submittedName>
        <fullName evidence="2">Uncharacterized protein</fullName>
    </submittedName>
</protein>